<dbReference type="GO" id="GO:0038023">
    <property type="term" value="F:signaling receptor activity"/>
    <property type="evidence" value="ECO:0007669"/>
    <property type="project" value="TreeGrafter"/>
</dbReference>
<dbReference type="EMBL" id="UYSU01034560">
    <property type="protein sequence ID" value="VDL94645.1"/>
    <property type="molecule type" value="Genomic_DNA"/>
</dbReference>
<feature type="domain" description="Receptor ligand binding region" evidence="8">
    <location>
        <begin position="156"/>
        <end position="423"/>
    </location>
</feature>
<keyword evidence="3" id="KW-0732">Signal</keyword>
<evidence type="ECO:0000256" key="1">
    <source>
        <dbReference type="ARBA" id="ARBA00004479"/>
    </source>
</evidence>
<evidence type="ECO:0000256" key="3">
    <source>
        <dbReference type="ARBA" id="ARBA00022729"/>
    </source>
</evidence>
<dbReference type="Pfam" id="PF01094">
    <property type="entry name" value="ANF_receptor"/>
    <property type="match status" value="1"/>
</dbReference>
<dbReference type="Proteomes" id="UP000275846">
    <property type="component" value="Unassembled WGS sequence"/>
</dbReference>
<reference evidence="9 10" key="2">
    <citation type="submission" date="2018-11" db="EMBL/GenBank/DDBJ databases">
        <authorList>
            <consortium name="Pathogen Informatics"/>
        </authorList>
    </citation>
    <scope>NUCLEOTIDE SEQUENCE [LARGE SCALE GENOMIC DNA]</scope>
    <source>
        <strain evidence="9 10">NST_G2</strain>
    </source>
</reference>
<evidence type="ECO:0000313" key="10">
    <source>
        <dbReference type="Proteomes" id="UP000275846"/>
    </source>
</evidence>
<organism evidence="11">
    <name type="scientific">Schistocephalus solidus</name>
    <name type="common">Tapeworm</name>
    <dbReference type="NCBI Taxonomy" id="70667"/>
    <lineage>
        <taxon>Eukaryota</taxon>
        <taxon>Metazoa</taxon>
        <taxon>Spiralia</taxon>
        <taxon>Lophotrochozoa</taxon>
        <taxon>Platyhelminthes</taxon>
        <taxon>Cestoda</taxon>
        <taxon>Eucestoda</taxon>
        <taxon>Diphyllobothriidea</taxon>
        <taxon>Diphyllobothriidae</taxon>
        <taxon>Schistocephalus</taxon>
    </lineage>
</organism>
<evidence type="ECO:0000313" key="11">
    <source>
        <dbReference type="WBParaSite" id="SSLN_0000859001-mRNA-1"/>
    </source>
</evidence>
<sequence>MNGRPPMITSKKKALNVSGEIIWLNSALECDISFDGIQFKGKCYLTNRPNLNLLGLDWIEKLVLLELPLNNVCNIMQSSRLSPAKSKQLAAQLLYNLQEKFASVFQDGLSCCTKTKVTSVASYLAPALELALAYLAGVRFPSYVDPSTFRLVPFPRLQFFWADTECEIQPTLVSLFHYLLDEPVNGFIGPVCTFPLASATRITGARFKRPLVTYGGSEVDFADKRQYPLLTRLGGHHGSLKGFLYTVFTYFGWKPRGYKNVALLHVRVSEESQVSAQVRAASTSAFYAAKAILSEGMRFRVEGIITEHDNFADMKARILQLSLYGRIVILCADPDAVRQLMLIAYDLGFVNGEYVFFNIDLLSSTEQQKRPWYRASASAEENRKAREAYRVLMTVTLRKPDSPQYLAFTKEVQRRAKHDYNYTYVSNEVEDRIFNVAVFYIFPSLDNSRHLSHYSKPNLFWSNSDACEK</sequence>
<keyword evidence="10" id="KW-1185">Reference proteome</keyword>
<keyword evidence="2" id="KW-0812">Transmembrane</keyword>
<reference evidence="11" key="1">
    <citation type="submission" date="2016-06" db="UniProtKB">
        <authorList>
            <consortium name="WormBaseParasite"/>
        </authorList>
    </citation>
    <scope>IDENTIFICATION</scope>
</reference>
<evidence type="ECO:0000256" key="4">
    <source>
        <dbReference type="ARBA" id="ARBA00022989"/>
    </source>
</evidence>
<dbReference type="Gene3D" id="3.40.50.2300">
    <property type="match status" value="2"/>
</dbReference>
<dbReference type="WBParaSite" id="SSLN_0000859001-mRNA-1">
    <property type="protein sequence ID" value="SSLN_0000859001-mRNA-1"/>
    <property type="gene ID" value="SSLN_0000859001"/>
</dbReference>
<dbReference type="InterPro" id="IPR001170">
    <property type="entry name" value="ANPR/GUC"/>
</dbReference>
<protein>
    <submittedName>
        <fullName evidence="11">ANF_receptor domain-containing protein</fullName>
    </submittedName>
</protein>
<keyword evidence="7" id="KW-0325">Glycoprotein</keyword>
<evidence type="ECO:0000256" key="2">
    <source>
        <dbReference type="ARBA" id="ARBA00022692"/>
    </source>
</evidence>
<dbReference type="SUPFAM" id="SSF53822">
    <property type="entry name" value="Periplasmic binding protein-like I"/>
    <property type="match status" value="1"/>
</dbReference>
<dbReference type="GO" id="GO:0007165">
    <property type="term" value="P:signal transduction"/>
    <property type="evidence" value="ECO:0007669"/>
    <property type="project" value="TreeGrafter"/>
</dbReference>
<proteinExistence type="predicted"/>
<dbReference type="PANTHER" id="PTHR44755">
    <property type="entry name" value="NATRIURETIC PEPTIDE RECEPTOR 3-RELATED"/>
    <property type="match status" value="1"/>
</dbReference>
<evidence type="ECO:0000256" key="7">
    <source>
        <dbReference type="ARBA" id="ARBA00023180"/>
    </source>
</evidence>
<dbReference type="InterPro" id="IPR052612">
    <property type="entry name" value="ANP_Clearance_Receptor"/>
</dbReference>
<accession>A0A183SVL2</accession>
<keyword evidence="6" id="KW-0675">Receptor</keyword>
<dbReference type="InterPro" id="IPR028082">
    <property type="entry name" value="Peripla_BP_I"/>
</dbReference>
<dbReference type="GO" id="GO:0017046">
    <property type="term" value="F:peptide hormone binding"/>
    <property type="evidence" value="ECO:0007669"/>
    <property type="project" value="TreeGrafter"/>
</dbReference>
<evidence type="ECO:0000256" key="6">
    <source>
        <dbReference type="ARBA" id="ARBA00023170"/>
    </source>
</evidence>
<dbReference type="OrthoDB" id="6262692at2759"/>
<evidence type="ECO:0000259" key="8">
    <source>
        <dbReference type="Pfam" id="PF01094"/>
    </source>
</evidence>
<comment type="subcellular location">
    <subcellularLocation>
        <location evidence="1">Membrane</location>
        <topology evidence="1">Single-pass type I membrane protein</topology>
    </subcellularLocation>
</comment>
<dbReference type="STRING" id="70667.A0A183SVL2"/>
<dbReference type="PANTHER" id="PTHR44755:SF8">
    <property type="entry name" value="RECEPTOR LIGAND BINDING REGION DOMAIN-CONTAINING PROTEIN"/>
    <property type="match status" value="1"/>
</dbReference>
<gene>
    <name evidence="9" type="ORF">SSLN_LOCUS8260</name>
</gene>
<evidence type="ECO:0000313" key="9">
    <source>
        <dbReference type="EMBL" id="VDL94645.1"/>
    </source>
</evidence>
<dbReference type="InterPro" id="IPR001828">
    <property type="entry name" value="ANF_lig-bd_rcpt"/>
</dbReference>
<name>A0A183SVL2_SCHSO</name>
<dbReference type="AlphaFoldDB" id="A0A183SVL2"/>
<keyword evidence="5" id="KW-0472">Membrane</keyword>
<dbReference type="GO" id="GO:0016020">
    <property type="term" value="C:membrane"/>
    <property type="evidence" value="ECO:0007669"/>
    <property type="project" value="UniProtKB-SubCell"/>
</dbReference>
<evidence type="ECO:0000256" key="5">
    <source>
        <dbReference type="ARBA" id="ARBA00023136"/>
    </source>
</evidence>
<dbReference type="PRINTS" id="PR00255">
    <property type="entry name" value="NATPEPTIDER"/>
</dbReference>
<keyword evidence="4" id="KW-1133">Transmembrane helix</keyword>